<keyword evidence="5" id="KW-0092">Biotin</keyword>
<dbReference type="InterPro" id="IPR005479">
    <property type="entry name" value="CPAse_ATP-bd"/>
</dbReference>
<reference evidence="10 11" key="1">
    <citation type="submission" date="2016-11" db="EMBL/GenBank/DDBJ databases">
        <authorList>
            <person name="Jaros S."/>
            <person name="Januszkiewicz K."/>
            <person name="Wedrychowicz H."/>
        </authorList>
    </citation>
    <scope>NUCLEOTIDE SEQUENCE [LARGE SCALE GENOMIC DNA]</scope>
    <source>
        <strain evidence="10 11">GAS138</strain>
    </source>
</reference>
<dbReference type="CDD" id="cd06850">
    <property type="entry name" value="biotinyl_domain"/>
    <property type="match status" value="1"/>
</dbReference>
<dbReference type="SUPFAM" id="SSF51230">
    <property type="entry name" value="Single hybrid motif"/>
    <property type="match status" value="1"/>
</dbReference>
<evidence type="ECO:0000259" key="7">
    <source>
        <dbReference type="PROSITE" id="PS50968"/>
    </source>
</evidence>
<dbReference type="InterPro" id="IPR011764">
    <property type="entry name" value="Biotin_carboxylation_dom"/>
</dbReference>
<dbReference type="SMART" id="SM00878">
    <property type="entry name" value="Biotin_carb_C"/>
    <property type="match status" value="1"/>
</dbReference>
<evidence type="ECO:0000259" key="8">
    <source>
        <dbReference type="PROSITE" id="PS50975"/>
    </source>
</evidence>
<dbReference type="Pfam" id="PF00289">
    <property type="entry name" value="Biotin_carb_N"/>
    <property type="match status" value="1"/>
</dbReference>
<dbReference type="Gene3D" id="3.30.470.20">
    <property type="entry name" value="ATP-grasp fold, B domain"/>
    <property type="match status" value="1"/>
</dbReference>
<evidence type="ECO:0000256" key="2">
    <source>
        <dbReference type="ARBA" id="ARBA00022598"/>
    </source>
</evidence>
<keyword evidence="4 6" id="KW-0067">ATP-binding</keyword>
<dbReference type="Pfam" id="PF02785">
    <property type="entry name" value="Biotin_carb_C"/>
    <property type="match status" value="1"/>
</dbReference>
<dbReference type="RefSeq" id="WP_079607639.1">
    <property type="nucleotide sequence ID" value="NZ_LT670817.1"/>
</dbReference>
<dbReference type="InterPro" id="IPR016185">
    <property type="entry name" value="PreATP-grasp_dom_sf"/>
</dbReference>
<keyword evidence="2" id="KW-0436">Ligase</keyword>
<dbReference type="InterPro" id="IPR050856">
    <property type="entry name" value="Biotin_carboxylase_complex"/>
</dbReference>
<organism evidence="10 11">
    <name type="scientific">Bradyrhizobium erythrophlei</name>
    <dbReference type="NCBI Taxonomy" id="1437360"/>
    <lineage>
        <taxon>Bacteria</taxon>
        <taxon>Pseudomonadati</taxon>
        <taxon>Pseudomonadota</taxon>
        <taxon>Alphaproteobacteria</taxon>
        <taxon>Hyphomicrobiales</taxon>
        <taxon>Nitrobacteraceae</taxon>
        <taxon>Bradyrhizobium</taxon>
    </lineage>
</organism>
<dbReference type="Proteomes" id="UP000189796">
    <property type="component" value="Chromosome I"/>
</dbReference>
<protein>
    <submittedName>
        <fullName evidence="10">3-methylcrotonyl-CoA carboxylase alpha subunit</fullName>
    </submittedName>
</protein>
<comment type="cofactor">
    <cofactor evidence="1">
        <name>biotin</name>
        <dbReference type="ChEBI" id="CHEBI:57586"/>
    </cofactor>
</comment>
<dbReference type="Gene3D" id="2.40.50.100">
    <property type="match status" value="1"/>
</dbReference>
<evidence type="ECO:0000256" key="5">
    <source>
        <dbReference type="ARBA" id="ARBA00023267"/>
    </source>
</evidence>
<dbReference type="GO" id="GO:0046872">
    <property type="term" value="F:metal ion binding"/>
    <property type="evidence" value="ECO:0007669"/>
    <property type="project" value="InterPro"/>
</dbReference>
<dbReference type="Pfam" id="PF02786">
    <property type="entry name" value="CPSase_L_D2"/>
    <property type="match status" value="1"/>
</dbReference>
<dbReference type="PROSITE" id="PS50975">
    <property type="entry name" value="ATP_GRASP"/>
    <property type="match status" value="1"/>
</dbReference>
<feature type="domain" description="Lipoyl-binding" evidence="7">
    <location>
        <begin position="584"/>
        <end position="661"/>
    </location>
</feature>
<dbReference type="InterPro" id="IPR011761">
    <property type="entry name" value="ATP-grasp"/>
</dbReference>
<dbReference type="OrthoDB" id="9763189at2"/>
<evidence type="ECO:0000259" key="9">
    <source>
        <dbReference type="PROSITE" id="PS50979"/>
    </source>
</evidence>
<dbReference type="GO" id="GO:0005524">
    <property type="term" value="F:ATP binding"/>
    <property type="evidence" value="ECO:0007669"/>
    <property type="project" value="UniProtKB-UniRule"/>
</dbReference>
<feature type="domain" description="Biotin carboxylation" evidence="9">
    <location>
        <begin position="1"/>
        <end position="445"/>
    </location>
</feature>
<dbReference type="SUPFAM" id="SSF52440">
    <property type="entry name" value="PreATP-grasp domain"/>
    <property type="match status" value="1"/>
</dbReference>
<gene>
    <name evidence="10" type="ORF">SAMN05443248_6519</name>
</gene>
<dbReference type="Pfam" id="PF21139">
    <property type="entry name" value="BT_MCC_alpha"/>
    <property type="match status" value="1"/>
</dbReference>
<dbReference type="InterPro" id="IPR000089">
    <property type="entry name" value="Biotin_lipoyl"/>
</dbReference>
<feature type="domain" description="ATP-grasp" evidence="8">
    <location>
        <begin position="120"/>
        <end position="318"/>
    </location>
</feature>
<dbReference type="InterPro" id="IPR048429">
    <property type="entry name" value="MCC_alpha_BT"/>
</dbReference>
<dbReference type="PROSITE" id="PS50979">
    <property type="entry name" value="BC"/>
    <property type="match status" value="1"/>
</dbReference>
<dbReference type="PROSITE" id="PS00867">
    <property type="entry name" value="CPSASE_2"/>
    <property type="match status" value="1"/>
</dbReference>
<name>A0A1M5WDR4_9BRAD</name>
<evidence type="ECO:0000256" key="4">
    <source>
        <dbReference type="ARBA" id="ARBA00022840"/>
    </source>
</evidence>
<dbReference type="FunFam" id="3.40.50.20:FF:000010">
    <property type="entry name" value="Propionyl-CoA carboxylase subunit alpha"/>
    <property type="match status" value="1"/>
</dbReference>
<dbReference type="SUPFAM" id="SSF56059">
    <property type="entry name" value="Glutathione synthetase ATP-binding domain-like"/>
    <property type="match status" value="1"/>
</dbReference>
<sequence>MIRSLLIANRGEIAVRIIRTAKRMGLRTVAVYSEADRGAMHTTLADVAIPIGPAAARDSYLRADRIIGAADASGADAIHPGYGFLSEKTDLPLLCEQNGIVWVGPHVKAIGAMGSKIEARRLAVSAGVPVVPGYNGDDQNDRQLAAEAVRIGLPVMIKATAGGGGKGMRPVYAAEDLPASIMAARREAEAAFGDGRLLIEKLIVRSRHIEVQVLGDKHGRLIHLFERDCSIQRNNQKLIEEAPAPNLSEATRAALHHHAVKLAASIGYDSTGTMEFIVDAATEEFYFLEMNTRLQVEHTVTEEITGLDLVEWQLRIAAGEPLPFAQSDVRSEGHAIQARVTAERADQGFRPDIGKIALWSPPPGIRVDTGVGTGTMVELHYDSLLAKLIATGPDRPQALARLRGGLDHLTVLGPATNRAFLLDTIETPDFAKGRATTRLIADNWPGGWSYEPTALALAHRVAALVGWIAAQSRAQNTSPWSSLPGFRTLSKSGRTAVTHFSVACDGTAADITVTGGPREFAISDAHGTLTVDACIEGNSLTAVIDGASHRFPFAIDGRHIALRVQSIETLFEVRPKVEAALDTPARAGGTDDGSIISPMAGLVADIMVAVGDDVTAGQTVAVLESMKLFTDLKTTAGGRISRIVAAQGETVAARALIIVIEPAQAPKL</sequence>
<dbReference type="PANTHER" id="PTHR18866:SF33">
    <property type="entry name" value="METHYLCROTONOYL-COA CARBOXYLASE SUBUNIT ALPHA, MITOCHONDRIAL-RELATED"/>
    <property type="match status" value="1"/>
</dbReference>
<evidence type="ECO:0000256" key="1">
    <source>
        <dbReference type="ARBA" id="ARBA00001953"/>
    </source>
</evidence>
<evidence type="ECO:0000256" key="3">
    <source>
        <dbReference type="ARBA" id="ARBA00022741"/>
    </source>
</evidence>
<dbReference type="PROSITE" id="PS50968">
    <property type="entry name" value="BIOTINYL_LIPOYL"/>
    <property type="match status" value="1"/>
</dbReference>
<dbReference type="InterPro" id="IPR011054">
    <property type="entry name" value="Rudment_hybrid_motif"/>
</dbReference>
<dbReference type="InterPro" id="IPR005481">
    <property type="entry name" value="BC-like_N"/>
</dbReference>
<accession>A0A1M5WDR4</accession>
<dbReference type="SUPFAM" id="SSF51246">
    <property type="entry name" value="Rudiment single hybrid motif"/>
    <property type="match status" value="1"/>
</dbReference>
<dbReference type="AlphaFoldDB" id="A0A1M5WDR4"/>
<evidence type="ECO:0000313" key="10">
    <source>
        <dbReference type="EMBL" id="SHH85645.1"/>
    </source>
</evidence>
<evidence type="ECO:0000313" key="11">
    <source>
        <dbReference type="Proteomes" id="UP000189796"/>
    </source>
</evidence>
<evidence type="ECO:0000256" key="6">
    <source>
        <dbReference type="PROSITE-ProRule" id="PRU00409"/>
    </source>
</evidence>
<dbReference type="FunFam" id="3.30.1490.20:FF:000003">
    <property type="entry name" value="acetyl-CoA carboxylase isoform X1"/>
    <property type="match status" value="1"/>
</dbReference>
<proteinExistence type="predicted"/>
<dbReference type="InterPro" id="IPR011053">
    <property type="entry name" value="Single_hybrid_motif"/>
</dbReference>
<dbReference type="GO" id="GO:0016874">
    <property type="term" value="F:ligase activity"/>
    <property type="evidence" value="ECO:0007669"/>
    <property type="project" value="UniProtKB-KW"/>
</dbReference>
<dbReference type="EMBL" id="LT670817">
    <property type="protein sequence ID" value="SHH85645.1"/>
    <property type="molecule type" value="Genomic_DNA"/>
</dbReference>
<dbReference type="PANTHER" id="PTHR18866">
    <property type="entry name" value="CARBOXYLASE:PYRUVATE/ACETYL-COA/PROPIONYL-COA CARBOXYLASE"/>
    <property type="match status" value="1"/>
</dbReference>
<dbReference type="Pfam" id="PF00364">
    <property type="entry name" value="Biotin_lipoyl"/>
    <property type="match status" value="1"/>
</dbReference>
<keyword evidence="3 6" id="KW-0547">Nucleotide-binding</keyword>
<dbReference type="InterPro" id="IPR005482">
    <property type="entry name" value="Biotin_COase_C"/>
</dbReference>